<evidence type="ECO:0000259" key="1">
    <source>
        <dbReference type="PROSITE" id="PS51740"/>
    </source>
</evidence>
<dbReference type="PROSITE" id="PS51740">
    <property type="entry name" value="SPOVT_ABRB"/>
    <property type="match status" value="1"/>
</dbReference>
<gene>
    <name evidence="2" type="ORF">SAMN05216277_10670</name>
</gene>
<proteinExistence type="predicted"/>
<dbReference type="EMBL" id="FOXI01000006">
    <property type="protein sequence ID" value="SFP68832.1"/>
    <property type="molecule type" value="Genomic_DNA"/>
</dbReference>
<accession>A0A1I5SDQ9</accession>
<organism evidence="2 3">
    <name type="scientific">Halolamina pelagica</name>
    <dbReference type="NCBI Taxonomy" id="699431"/>
    <lineage>
        <taxon>Archaea</taxon>
        <taxon>Methanobacteriati</taxon>
        <taxon>Methanobacteriota</taxon>
        <taxon>Stenosarchaea group</taxon>
        <taxon>Halobacteria</taxon>
        <taxon>Halobacteriales</taxon>
        <taxon>Haloferacaceae</taxon>
    </lineage>
</organism>
<name>A0A1I5SDQ9_9EURY</name>
<dbReference type="RefSeq" id="WP_074878082.1">
    <property type="nucleotide sequence ID" value="NZ_FOXI01000006.1"/>
</dbReference>
<dbReference type="InterPro" id="IPR037914">
    <property type="entry name" value="SpoVT-AbrB_sf"/>
</dbReference>
<dbReference type="SMART" id="SM00966">
    <property type="entry name" value="SpoVT_AbrB"/>
    <property type="match status" value="1"/>
</dbReference>
<evidence type="ECO:0000313" key="3">
    <source>
        <dbReference type="Proteomes" id="UP000183769"/>
    </source>
</evidence>
<keyword evidence="3" id="KW-1185">Reference proteome</keyword>
<dbReference type="NCBIfam" id="TIGR01439">
    <property type="entry name" value="lp_hng_hel_AbrB"/>
    <property type="match status" value="1"/>
</dbReference>
<dbReference type="Gene3D" id="2.10.260.10">
    <property type="match status" value="1"/>
</dbReference>
<dbReference type="SUPFAM" id="SSF89447">
    <property type="entry name" value="AbrB/MazE/MraZ-like"/>
    <property type="match status" value="1"/>
</dbReference>
<evidence type="ECO:0000313" key="2">
    <source>
        <dbReference type="EMBL" id="SFP68832.1"/>
    </source>
</evidence>
<dbReference type="Pfam" id="PF04014">
    <property type="entry name" value="MazE_antitoxin"/>
    <property type="match status" value="1"/>
</dbReference>
<dbReference type="GO" id="GO:0003677">
    <property type="term" value="F:DNA binding"/>
    <property type="evidence" value="ECO:0007669"/>
    <property type="project" value="InterPro"/>
</dbReference>
<dbReference type="Proteomes" id="UP000183769">
    <property type="component" value="Unassembled WGS sequence"/>
</dbReference>
<sequence>MPKVDSKGRVVLPQELRERLDIGPGEEVDIHEENGRLVVEPERDPEEIIDRMEELVAGISDRKPTPYEELDPQAREHVDTIRRQAEDGDE</sequence>
<protein>
    <submittedName>
        <fullName evidence="2">Looped-hinge helix DNA binding domain-containing protein, AbrB family</fullName>
    </submittedName>
</protein>
<feature type="domain" description="SpoVT-AbrB" evidence="1">
    <location>
        <begin position="1"/>
        <end position="44"/>
    </location>
</feature>
<dbReference type="OrthoDB" id="30861at2157"/>
<reference evidence="3" key="1">
    <citation type="submission" date="2016-10" db="EMBL/GenBank/DDBJ databases">
        <authorList>
            <person name="Varghese N."/>
            <person name="Submissions S."/>
        </authorList>
    </citation>
    <scope>NUCLEOTIDE SEQUENCE [LARGE SCALE GENOMIC DNA]</scope>
    <source>
        <strain evidence="3">CGMCC 1.10329</strain>
    </source>
</reference>
<dbReference type="InterPro" id="IPR007159">
    <property type="entry name" value="SpoVT-AbrB_dom"/>
</dbReference>
<dbReference type="AlphaFoldDB" id="A0A1I5SDQ9"/>